<name>A0A0P7V4F1_SCLFO</name>
<feature type="compositionally biased region" description="Polar residues" evidence="8">
    <location>
        <begin position="88"/>
        <end position="97"/>
    </location>
</feature>
<evidence type="ECO:0000313" key="10">
    <source>
        <dbReference type="EMBL" id="KPP67686.1"/>
    </source>
</evidence>
<dbReference type="SMART" id="SM00353">
    <property type="entry name" value="HLH"/>
    <property type="match status" value="2"/>
</dbReference>
<dbReference type="GO" id="GO:0005634">
    <property type="term" value="C:nucleus"/>
    <property type="evidence" value="ECO:0007669"/>
    <property type="project" value="UniProtKB-SubCell"/>
</dbReference>
<dbReference type="EMBL" id="JARO02004913">
    <property type="protein sequence ID" value="KPP67686.1"/>
    <property type="molecule type" value="Genomic_DNA"/>
</dbReference>
<evidence type="ECO:0000256" key="3">
    <source>
        <dbReference type="ARBA" id="ARBA00022976"/>
    </source>
</evidence>
<dbReference type="SUPFAM" id="SSF47459">
    <property type="entry name" value="HLH, helix-loop-helix DNA-binding domain"/>
    <property type="match status" value="2"/>
</dbReference>
<accession>A0A0P7V4F1</accession>
<protein>
    <recommendedName>
        <fullName evidence="9">BHLH domain-containing protein</fullName>
    </recommendedName>
</protein>
<organism evidence="10 11">
    <name type="scientific">Scleropages formosus</name>
    <name type="common">Asian bonytongue</name>
    <name type="synonym">Osteoglossum formosum</name>
    <dbReference type="NCBI Taxonomy" id="113540"/>
    <lineage>
        <taxon>Eukaryota</taxon>
        <taxon>Metazoa</taxon>
        <taxon>Chordata</taxon>
        <taxon>Craniata</taxon>
        <taxon>Vertebrata</taxon>
        <taxon>Euteleostomi</taxon>
        <taxon>Actinopterygii</taxon>
        <taxon>Neopterygii</taxon>
        <taxon>Teleostei</taxon>
        <taxon>Osteoglossocephala</taxon>
        <taxon>Osteoglossomorpha</taxon>
        <taxon>Osteoglossiformes</taxon>
        <taxon>Osteoglossidae</taxon>
        <taxon>Scleropages</taxon>
    </lineage>
</organism>
<dbReference type="PANTHER" id="PTHR20937">
    <property type="entry name" value="IP14615P"/>
    <property type="match status" value="1"/>
</dbReference>
<dbReference type="GO" id="GO:0046983">
    <property type="term" value="F:protein dimerization activity"/>
    <property type="evidence" value="ECO:0007669"/>
    <property type="project" value="InterPro"/>
</dbReference>
<keyword evidence="3" id="KW-0914">Notch signaling pathway</keyword>
<gene>
    <name evidence="10" type="ORF">Z043_113694</name>
</gene>
<evidence type="ECO:0000256" key="2">
    <source>
        <dbReference type="ARBA" id="ARBA00022473"/>
    </source>
</evidence>
<dbReference type="PROSITE" id="PS50888">
    <property type="entry name" value="BHLH"/>
    <property type="match status" value="2"/>
</dbReference>
<keyword evidence="2" id="KW-0217">Developmental protein</keyword>
<feature type="compositionally biased region" description="Basic residues" evidence="8">
    <location>
        <begin position="319"/>
        <end position="331"/>
    </location>
</feature>
<feature type="compositionally biased region" description="Polar residues" evidence="8">
    <location>
        <begin position="1"/>
        <end position="15"/>
    </location>
</feature>
<dbReference type="GO" id="GO:0000981">
    <property type="term" value="F:DNA-binding transcription factor activity, RNA polymerase II-specific"/>
    <property type="evidence" value="ECO:0007669"/>
    <property type="project" value="TreeGrafter"/>
</dbReference>
<dbReference type="AlphaFoldDB" id="A0A0P7V4F1"/>
<dbReference type="GO" id="GO:0032525">
    <property type="term" value="P:somite rostral/caudal axis specification"/>
    <property type="evidence" value="ECO:0007669"/>
    <property type="project" value="TreeGrafter"/>
</dbReference>
<proteinExistence type="predicted"/>
<feature type="domain" description="BHLH" evidence="9">
    <location>
        <begin position="328"/>
        <end position="382"/>
    </location>
</feature>
<evidence type="ECO:0000256" key="4">
    <source>
        <dbReference type="ARBA" id="ARBA00023015"/>
    </source>
</evidence>
<feature type="non-terminal residue" evidence="10">
    <location>
        <position position="467"/>
    </location>
</feature>
<dbReference type="Pfam" id="PF00010">
    <property type="entry name" value="HLH"/>
    <property type="match status" value="2"/>
</dbReference>
<dbReference type="GO" id="GO:0007219">
    <property type="term" value="P:Notch signaling pathway"/>
    <property type="evidence" value="ECO:0007669"/>
    <property type="project" value="UniProtKB-KW"/>
</dbReference>
<feature type="region of interest" description="Disordered" evidence="8">
    <location>
        <begin position="305"/>
        <end position="338"/>
    </location>
</feature>
<feature type="region of interest" description="Disordered" evidence="8">
    <location>
        <begin position="68"/>
        <end position="103"/>
    </location>
</feature>
<keyword evidence="6" id="KW-0804">Transcription</keyword>
<dbReference type="GO" id="GO:0000978">
    <property type="term" value="F:RNA polymerase II cis-regulatory region sequence-specific DNA binding"/>
    <property type="evidence" value="ECO:0007669"/>
    <property type="project" value="TreeGrafter"/>
</dbReference>
<dbReference type="CDD" id="cd18938">
    <property type="entry name" value="bHLH_TS_Mesp"/>
    <property type="match status" value="2"/>
</dbReference>
<dbReference type="Gene3D" id="4.10.280.10">
    <property type="entry name" value="Helix-loop-helix DNA-binding domain"/>
    <property type="match status" value="2"/>
</dbReference>
<evidence type="ECO:0000313" key="11">
    <source>
        <dbReference type="Proteomes" id="UP000034805"/>
    </source>
</evidence>
<dbReference type="GO" id="GO:0003007">
    <property type="term" value="P:heart morphogenesis"/>
    <property type="evidence" value="ECO:0007669"/>
    <property type="project" value="TreeGrafter"/>
</dbReference>
<sequence length="467" mass="51135">MDLSLSNCSMTPQCFSSSSDSEFYSQSSPETVTPSCSLEFNFFPVHFPTSSARYIDKTQHVCPAETSAAAPSCEQRVPPSGKFKKTWSKNPSKQRQNASEKEKLRMRDLTKALHHLRSYLPPSVAPPGQTLTKIETLRLTIHYIAHLSAQLGLGEEDFMNRKEPVAQGHKAFPCHEEFSHSGFMAGQWEQVQGHQTGLYENTPSSACSAGGAAMGCSQLSSSLGISEQEDLLNSSSDSLLASPHHTDTANSSQRGGLPFYPCHTLLELGCADTGYYSGSDSLSPASSVESCSPFQWGMEQGATARLTVRGRQAAVQDKKKSRSKHPGKKRQSASEREKLRMRGLTKALHNLRTYLPPSVAPPGQTLTKIETLRLTIRYIAHLSAQLGLDEEVQHEGTKVDTSVCLSSPETQECCQYSFMPGHRGGPEGRPYCFEPHRLPHPNSKETSLQTGADMLMSATCFEDVQAS</sequence>
<dbReference type="InterPro" id="IPR040259">
    <property type="entry name" value="Mesogenin/MesP"/>
</dbReference>
<dbReference type="InterPro" id="IPR011598">
    <property type="entry name" value="bHLH_dom"/>
</dbReference>
<keyword evidence="4" id="KW-0805">Transcription regulation</keyword>
<dbReference type="STRING" id="113540.ENSSFOP00015077538"/>
<comment type="caution">
    <text evidence="10">The sequence shown here is derived from an EMBL/GenBank/DDBJ whole genome shotgun (WGS) entry which is preliminary data.</text>
</comment>
<keyword evidence="5" id="KW-0238">DNA-binding</keyword>
<comment type="subcellular location">
    <subcellularLocation>
        <location evidence="1">Nucleus</location>
    </subcellularLocation>
</comment>
<dbReference type="InterPro" id="IPR036638">
    <property type="entry name" value="HLH_DNA-bd_sf"/>
</dbReference>
<reference evidence="10 11" key="1">
    <citation type="submission" date="2015-08" db="EMBL/GenBank/DDBJ databases">
        <title>The genome of the Asian arowana (Scleropages formosus).</title>
        <authorList>
            <person name="Tan M.H."/>
            <person name="Gan H.M."/>
            <person name="Croft L.J."/>
            <person name="Austin C.M."/>
        </authorList>
    </citation>
    <scope>NUCLEOTIDE SEQUENCE [LARGE SCALE GENOMIC DNA]</scope>
    <source>
        <strain evidence="10">Aro1</strain>
    </source>
</reference>
<evidence type="ECO:0000256" key="1">
    <source>
        <dbReference type="ARBA" id="ARBA00004123"/>
    </source>
</evidence>
<feature type="domain" description="BHLH" evidence="9">
    <location>
        <begin position="93"/>
        <end position="147"/>
    </location>
</feature>
<evidence type="ECO:0000256" key="5">
    <source>
        <dbReference type="ARBA" id="ARBA00023125"/>
    </source>
</evidence>
<evidence type="ECO:0000259" key="9">
    <source>
        <dbReference type="PROSITE" id="PS50888"/>
    </source>
</evidence>
<dbReference type="FunFam" id="4.10.280.10:FF:000047">
    <property type="entry name" value="mesoderm posterior protein 1"/>
    <property type="match status" value="2"/>
</dbReference>
<feature type="region of interest" description="Disordered" evidence="8">
    <location>
        <begin position="1"/>
        <end position="21"/>
    </location>
</feature>
<evidence type="ECO:0000256" key="7">
    <source>
        <dbReference type="ARBA" id="ARBA00023242"/>
    </source>
</evidence>
<dbReference type="PANTHER" id="PTHR20937:SF6">
    <property type="entry name" value="MESODERM POSTERIOR PROTEIN 1"/>
    <property type="match status" value="1"/>
</dbReference>
<evidence type="ECO:0000256" key="8">
    <source>
        <dbReference type="SAM" id="MobiDB-lite"/>
    </source>
</evidence>
<dbReference type="Proteomes" id="UP000034805">
    <property type="component" value="Unassembled WGS sequence"/>
</dbReference>
<evidence type="ECO:0000256" key="6">
    <source>
        <dbReference type="ARBA" id="ARBA00023163"/>
    </source>
</evidence>
<feature type="region of interest" description="Disordered" evidence="8">
    <location>
        <begin position="234"/>
        <end position="254"/>
    </location>
</feature>
<keyword evidence="7" id="KW-0539">Nucleus</keyword>
<dbReference type="GO" id="GO:0001707">
    <property type="term" value="P:mesoderm formation"/>
    <property type="evidence" value="ECO:0007669"/>
    <property type="project" value="TreeGrafter"/>
</dbReference>